<evidence type="ECO:0000256" key="5">
    <source>
        <dbReference type="SAM" id="SignalP"/>
    </source>
</evidence>
<protein>
    <submittedName>
        <fullName evidence="7">PDZ domain-containing protein</fullName>
    </submittedName>
</protein>
<dbReference type="SMART" id="SM00228">
    <property type="entry name" value="PDZ"/>
    <property type="match status" value="2"/>
</dbReference>
<keyword evidence="5" id="KW-0732">Signal</keyword>
<dbReference type="Proteomes" id="UP001595904">
    <property type="component" value="Unassembled WGS sequence"/>
</dbReference>
<name>A0ABV8T1M8_9GAMM</name>
<keyword evidence="1" id="KW-0645">Protease</keyword>
<evidence type="ECO:0000313" key="8">
    <source>
        <dbReference type="Proteomes" id="UP001595904"/>
    </source>
</evidence>
<keyword evidence="8" id="KW-1185">Reference proteome</keyword>
<keyword evidence="3" id="KW-0175">Coiled coil</keyword>
<comment type="caution">
    <text evidence="7">The sequence shown here is derived from an EMBL/GenBank/DDBJ whole genome shotgun (WGS) entry which is preliminary data.</text>
</comment>
<feature type="region of interest" description="Disordered" evidence="4">
    <location>
        <begin position="326"/>
        <end position="358"/>
    </location>
</feature>
<feature type="coiled-coil region" evidence="3">
    <location>
        <begin position="23"/>
        <end position="61"/>
    </location>
</feature>
<dbReference type="InterPro" id="IPR051201">
    <property type="entry name" value="Chloro_Bact_Ser_Proteases"/>
</dbReference>
<proteinExistence type="predicted"/>
<dbReference type="RefSeq" id="WP_380602799.1">
    <property type="nucleotide sequence ID" value="NZ_JBHSDU010000014.1"/>
</dbReference>
<dbReference type="PROSITE" id="PS50106">
    <property type="entry name" value="PDZ"/>
    <property type="match status" value="1"/>
</dbReference>
<evidence type="ECO:0000256" key="2">
    <source>
        <dbReference type="ARBA" id="ARBA00022801"/>
    </source>
</evidence>
<evidence type="ECO:0000256" key="3">
    <source>
        <dbReference type="SAM" id="Coils"/>
    </source>
</evidence>
<dbReference type="PANTHER" id="PTHR43343:SF3">
    <property type="entry name" value="PROTEASE DO-LIKE 8, CHLOROPLASTIC"/>
    <property type="match status" value="1"/>
</dbReference>
<evidence type="ECO:0000256" key="1">
    <source>
        <dbReference type="ARBA" id="ARBA00022670"/>
    </source>
</evidence>
<dbReference type="SUPFAM" id="SSF50156">
    <property type="entry name" value="PDZ domain-like"/>
    <property type="match status" value="2"/>
</dbReference>
<gene>
    <name evidence="7" type="ORF">ACFPN2_28000</name>
</gene>
<organism evidence="7 8">
    <name type="scientific">Steroidobacter flavus</name>
    <dbReference type="NCBI Taxonomy" id="1842136"/>
    <lineage>
        <taxon>Bacteria</taxon>
        <taxon>Pseudomonadati</taxon>
        <taxon>Pseudomonadota</taxon>
        <taxon>Gammaproteobacteria</taxon>
        <taxon>Steroidobacterales</taxon>
        <taxon>Steroidobacteraceae</taxon>
        <taxon>Steroidobacter</taxon>
    </lineage>
</organism>
<dbReference type="Gene3D" id="2.30.42.10">
    <property type="match status" value="2"/>
</dbReference>
<accession>A0ABV8T1M8</accession>
<evidence type="ECO:0000313" key="7">
    <source>
        <dbReference type="EMBL" id="MFC4312960.1"/>
    </source>
</evidence>
<dbReference type="EMBL" id="JBHSDU010000014">
    <property type="protein sequence ID" value="MFC4312960.1"/>
    <property type="molecule type" value="Genomic_DNA"/>
</dbReference>
<keyword evidence="2" id="KW-0378">Hydrolase</keyword>
<feature type="domain" description="PDZ" evidence="6">
    <location>
        <begin position="77"/>
        <end position="147"/>
    </location>
</feature>
<feature type="compositionally biased region" description="Pro residues" evidence="4">
    <location>
        <begin position="330"/>
        <end position="344"/>
    </location>
</feature>
<dbReference type="Pfam" id="PF13180">
    <property type="entry name" value="PDZ_2"/>
    <property type="match status" value="1"/>
</dbReference>
<evidence type="ECO:0000256" key="4">
    <source>
        <dbReference type="SAM" id="MobiDB-lite"/>
    </source>
</evidence>
<sequence>MNMKVRVALLAMAAAVATSSVTAAEIEKKSEESQAQIEKKLEDARRRLDTAAREVAELSMSMSDYSVPGARQFMTFGPPRAMLGINLGPRGDEQSEGVPVLSVSPGGAAESAGLKAGDVLVAIGDKQLKRTEDLSAREVLLNALSDVKPGQKVQLRYRRDNKVATASVTAQAPDRVFAMPAMPITGRFGRTAVPAFPMGPLGAIRAVGVFGSAELVPLTPKLGQYFGTDKGLLVVRAPADSRLKLEDGDVIVDIDGRTPSNPGHAFRILGSYQAGEKLTLNVLRQKKKMSFEVTIPDEPAAARTGPFIFHQQLDEMDGGPREDIMIGPGPGGPGPMPPPPPGPGGPERGLITIVDEPA</sequence>
<dbReference type="InterPro" id="IPR001478">
    <property type="entry name" value="PDZ"/>
</dbReference>
<dbReference type="PANTHER" id="PTHR43343">
    <property type="entry name" value="PEPTIDASE S12"/>
    <property type="match status" value="1"/>
</dbReference>
<feature type="chain" id="PRO_5046241723" evidence="5">
    <location>
        <begin position="24"/>
        <end position="358"/>
    </location>
</feature>
<reference evidence="8" key="1">
    <citation type="journal article" date="2019" name="Int. J. Syst. Evol. Microbiol.">
        <title>The Global Catalogue of Microorganisms (GCM) 10K type strain sequencing project: providing services to taxonomists for standard genome sequencing and annotation.</title>
        <authorList>
            <consortium name="The Broad Institute Genomics Platform"/>
            <consortium name="The Broad Institute Genome Sequencing Center for Infectious Disease"/>
            <person name="Wu L."/>
            <person name="Ma J."/>
        </authorList>
    </citation>
    <scope>NUCLEOTIDE SEQUENCE [LARGE SCALE GENOMIC DNA]</scope>
    <source>
        <strain evidence="8">CGMCC 1.10759</strain>
    </source>
</reference>
<evidence type="ECO:0000259" key="6">
    <source>
        <dbReference type="PROSITE" id="PS50106"/>
    </source>
</evidence>
<dbReference type="InterPro" id="IPR036034">
    <property type="entry name" value="PDZ_sf"/>
</dbReference>
<feature type="signal peptide" evidence="5">
    <location>
        <begin position="1"/>
        <end position="23"/>
    </location>
</feature>